<dbReference type="AlphaFoldDB" id="A0A428Z025"/>
<comment type="caution">
    <text evidence="1">The sequence shown here is derived from an EMBL/GenBank/DDBJ whole genome shotgun (WGS) entry which is preliminary data.</text>
</comment>
<sequence>MLVVGLGVFDSPIRTVGGTCGGAASGASISAVSAARTGNMSTAMTAAMLLIRAMHLPCVSPMTDR</sequence>
<reference evidence="1 2" key="1">
    <citation type="submission" date="2018-05" db="EMBL/GenBank/DDBJ databases">
        <title>Evolution of GPA BGCs.</title>
        <authorList>
            <person name="Waglechner N."/>
            <person name="Wright G.D."/>
        </authorList>
    </citation>
    <scope>NUCLEOTIDE SEQUENCE [LARGE SCALE GENOMIC DNA]</scope>
    <source>
        <strain evidence="1 2">A82846</strain>
    </source>
</reference>
<dbReference type="Proteomes" id="UP000287547">
    <property type="component" value="Unassembled WGS sequence"/>
</dbReference>
<dbReference type="EMBL" id="QHKI01000041">
    <property type="protein sequence ID" value="RSM77279.1"/>
    <property type="molecule type" value="Genomic_DNA"/>
</dbReference>
<name>A0A428Z025_KIBAR</name>
<organism evidence="1 2">
    <name type="scientific">Kibdelosporangium aridum</name>
    <dbReference type="NCBI Taxonomy" id="2030"/>
    <lineage>
        <taxon>Bacteria</taxon>
        <taxon>Bacillati</taxon>
        <taxon>Actinomycetota</taxon>
        <taxon>Actinomycetes</taxon>
        <taxon>Pseudonocardiales</taxon>
        <taxon>Pseudonocardiaceae</taxon>
        <taxon>Kibdelosporangium</taxon>
    </lineage>
</organism>
<evidence type="ECO:0000313" key="1">
    <source>
        <dbReference type="EMBL" id="RSM77279.1"/>
    </source>
</evidence>
<gene>
    <name evidence="1" type="ORF">DMH04_35060</name>
</gene>
<evidence type="ECO:0000313" key="2">
    <source>
        <dbReference type="Proteomes" id="UP000287547"/>
    </source>
</evidence>
<accession>A0A428Z025</accession>
<proteinExistence type="predicted"/>
<protein>
    <submittedName>
        <fullName evidence="1">Uncharacterized protein</fullName>
    </submittedName>
</protein>